<dbReference type="InterPro" id="IPR045000">
    <property type="entry name" value="TR"/>
</dbReference>
<dbReference type="AlphaFoldDB" id="A0AAQ3N8S1"/>
<dbReference type="PANTHER" id="PTHR42898">
    <property type="entry name" value="TROPINONE REDUCTASE"/>
    <property type="match status" value="1"/>
</dbReference>
<keyword evidence="1" id="KW-0521">NADP</keyword>
<dbReference type="PRINTS" id="PR00081">
    <property type="entry name" value="GDHRDH"/>
</dbReference>
<dbReference type="InterPro" id="IPR002347">
    <property type="entry name" value="SDR_fam"/>
</dbReference>
<evidence type="ECO:0000313" key="4">
    <source>
        <dbReference type="EMBL" id="WVZ04612.1"/>
    </source>
</evidence>
<evidence type="ECO:0000313" key="5">
    <source>
        <dbReference type="Proteomes" id="UP001374535"/>
    </source>
</evidence>
<evidence type="ECO:0000256" key="2">
    <source>
        <dbReference type="ARBA" id="ARBA00023002"/>
    </source>
</evidence>
<dbReference type="Pfam" id="PF13561">
    <property type="entry name" value="adh_short_C2"/>
    <property type="match status" value="1"/>
</dbReference>
<dbReference type="Pfam" id="PF00106">
    <property type="entry name" value="adh_short"/>
    <property type="match status" value="1"/>
</dbReference>
<proteinExistence type="inferred from homology"/>
<evidence type="ECO:0000256" key="1">
    <source>
        <dbReference type="ARBA" id="ARBA00022857"/>
    </source>
</evidence>
<gene>
    <name evidence="4" type="ORF">V8G54_017958</name>
</gene>
<dbReference type="EMBL" id="CP144695">
    <property type="protein sequence ID" value="WVZ04612.1"/>
    <property type="molecule type" value="Genomic_DNA"/>
</dbReference>
<name>A0AAQ3N8S1_VIGMU</name>
<evidence type="ECO:0000256" key="3">
    <source>
        <dbReference type="ARBA" id="ARBA00025714"/>
    </source>
</evidence>
<dbReference type="PANTHER" id="PTHR42898:SF6">
    <property type="entry name" value="NADP-DEPENDENT MANNITOL DEHYDROGENASE"/>
    <property type="match status" value="1"/>
</dbReference>
<accession>A0AAQ3N8S1</accession>
<organism evidence="4 5">
    <name type="scientific">Vigna mungo</name>
    <name type="common">Black gram</name>
    <name type="synonym">Phaseolus mungo</name>
    <dbReference type="NCBI Taxonomy" id="3915"/>
    <lineage>
        <taxon>Eukaryota</taxon>
        <taxon>Viridiplantae</taxon>
        <taxon>Streptophyta</taxon>
        <taxon>Embryophyta</taxon>
        <taxon>Tracheophyta</taxon>
        <taxon>Spermatophyta</taxon>
        <taxon>Magnoliopsida</taxon>
        <taxon>eudicotyledons</taxon>
        <taxon>Gunneridae</taxon>
        <taxon>Pentapetalae</taxon>
        <taxon>rosids</taxon>
        <taxon>fabids</taxon>
        <taxon>Fabales</taxon>
        <taxon>Fabaceae</taxon>
        <taxon>Papilionoideae</taxon>
        <taxon>50 kb inversion clade</taxon>
        <taxon>NPAAA clade</taxon>
        <taxon>indigoferoid/millettioid clade</taxon>
        <taxon>Phaseoleae</taxon>
        <taxon>Vigna</taxon>
    </lineage>
</organism>
<protein>
    <submittedName>
        <fullName evidence="4">Uncharacterized protein</fullName>
    </submittedName>
</protein>
<dbReference type="InterPro" id="IPR036291">
    <property type="entry name" value="NAD(P)-bd_dom_sf"/>
</dbReference>
<dbReference type="SUPFAM" id="SSF51735">
    <property type="entry name" value="NAD(P)-binding Rossmann-fold domains"/>
    <property type="match status" value="2"/>
</dbReference>
<dbReference type="GO" id="GO:0016491">
    <property type="term" value="F:oxidoreductase activity"/>
    <property type="evidence" value="ECO:0007669"/>
    <property type="project" value="UniProtKB-KW"/>
</dbReference>
<keyword evidence="2" id="KW-0560">Oxidoreductase</keyword>
<sequence>MANPEGSSRASRWSLKGTTALVTGGTRGIGHAVVEELAEFGATVYTCSRNEEELNARLKEWKEKGFLVSGSVCDVTSPAQRENLVKQVDSAFNGKLNILELVDEDQMVHISEKYLKIGFGQTKFELFHHPPILINQISEYRKSLAIVNNVGTTVRKPTIEYTTEDYSKLMAINLDSAYHLSQLAYPLLKASGNGSIVFISSVAGQTSVASGAIYAANKAAIDQLSRYLACEWAKDNIRSNSVAPWYTNTSVHTQLLTNKEIVNEIISRTPIKRIAEAHEVSSLQLLTSLDKLFVLMEDLLCMDFNPA</sequence>
<comment type="similarity">
    <text evidence="3">Belongs to the short-chain dehydrogenases/reductases (SDR) family. SDR65C subfamily.</text>
</comment>
<keyword evidence="5" id="KW-1185">Reference proteome</keyword>
<dbReference type="Gene3D" id="3.40.50.720">
    <property type="entry name" value="NAD(P)-binding Rossmann-like Domain"/>
    <property type="match status" value="1"/>
</dbReference>
<dbReference type="Proteomes" id="UP001374535">
    <property type="component" value="Chromosome 6"/>
</dbReference>
<reference evidence="4 5" key="1">
    <citation type="journal article" date="2023" name="Life. Sci Alliance">
        <title>Evolutionary insights into 3D genome organization and epigenetic landscape of Vigna mungo.</title>
        <authorList>
            <person name="Junaid A."/>
            <person name="Singh B."/>
            <person name="Bhatia S."/>
        </authorList>
    </citation>
    <scope>NUCLEOTIDE SEQUENCE [LARGE SCALE GENOMIC DNA]</scope>
    <source>
        <strain evidence="4">Urdbean</strain>
    </source>
</reference>